<dbReference type="InterPro" id="IPR006442">
    <property type="entry name" value="Antitoxin_Phd/YefM"/>
</dbReference>
<dbReference type="EMBL" id="FNFM01000001">
    <property type="protein sequence ID" value="SDJ71626.1"/>
    <property type="molecule type" value="Genomic_DNA"/>
</dbReference>
<dbReference type="Pfam" id="PF02604">
    <property type="entry name" value="PhdYeFM_antitox"/>
    <property type="match status" value="1"/>
</dbReference>
<organism evidence="3 4">
    <name type="scientific">Actinopolyspora mzabensis</name>
    <dbReference type="NCBI Taxonomy" id="995066"/>
    <lineage>
        <taxon>Bacteria</taxon>
        <taxon>Bacillati</taxon>
        <taxon>Actinomycetota</taxon>
        <taxon>Actinomycetes</taxon>
        <taxon>Actinopolysporales</taxon>
        <taxon>Actinopolysporaceae</taxon>
        <taxon>Actinopolyspora</taxon>
    </lineage>
</organism>
<protein>
    <recommendedName>
        <fullName evidence="2">Antitoxin</fullName>
    </recommendedName>
</protein>
<evidence type="ECO:0000256" key="2">
    <source>
        <dbReference type="RuleBase" id="RU362080"/>
    </source>
</evidence>
<dbReference type="AlphaFoldDB" id="A0A1G8W0G8"/>
<keyword evidence="4" id="KW-1185">Reference proteome</keyword>
<dbReference type="OrthoDB" id="557859at2"/>
<proteinExistence type="inferred from homology"/>
<dbReference type="InterPro" id="IPR036165">
    <property type="entry name" value="YefM-like_sf"/>
</dbReference>
<dbReference type="SUPFAM" id="SSF143120">
    <property type="entry name" value="YefM-like"/>
    <property type="match status" value="1"/>
</dbReference>
<evidence type="ECO:0000313" key="3">
    <source>
        <dbReference type="EMBL" id="SDJ71626.1"/>
    </source>
</evidence>
<evidence type="ECO:0000313" key="4">
    <source>
        <dbReference type="Proteomes" id="UP000199213"/>
    </source>
</evidence>
<comment type="function">
    <text evidence="2">Antitoxin component of a type II toxin-antitoxin (TA) system.</text>
</comment>
<accession>A0A1G8W0G8</accession>
<gene>
    <name evidence="3" type="ORF">SAMN04487820_101444</name>
</gene>
<dbReference type="Gene3D" id="3.40.1620.10">
    <property type="entry name" value="YefM-like domain"/>
    <property type="match status" value="1"/>
</dbReference>
<sequence>MREVTASEASRNFSALLDAVEQGESVFVTRSGHRVATMTPAPRSNGAAVREVLARWQGHAHGDTDLAERVASARAGADAELDSDPWHD</sequence>
<dbReference type="Proteomes" id="UP000199213">
    <property type="component" value="Unassembled WGS sequence"/>
</dbReference>
<evidence type="ECO:0000256" key="1">
    <source>
        <dbReference type="ARBA" id="ARBA00009981"/>
    </source>
</evidence>
<reference evidence="4" key="1">
    <citation type="submission" date="2016-10" db="EMBL/GenBank/DDBJ databases">
        <authorList>
            <person name="Varghese N."/>
            <person name="Submissions S."/>
        </authorList>
    </citation>
    <scope>NUCLEOTIDE SEQUENCE [LARGE SCALE GENOMIC DNA]</scope>
    <source>
        <strain evidence="4">DSM 45460</strain>
    </source>
</reference>
<comment type="similarity">
    <text evidence="1 2">Belongs to the phD/YefM antitoxin family.</text>
</comment>
<name>A0A1G8W0G8_ACTMZ</name>
<dbReference type="NCBIfam" id="TIGR01552">
    <property type="entry name" value="phd_fam"/>
    <property type="match status" value="1"/>
</dbReference>